<evidence type="ECO:0000256" key="10">
    <source>
        <dbReference type="RuleBase" id="RU003915"/>
    </source>
</evidence>
<evidence type="ECO:0000256" key="5">
    <source>
        <dbReference type="ARBA" id="ARBA00023110"/>
    </source>
</evidence>
<comment type="similarity">
    <text evidence="3 10">Belongs to the FKBP-type PPIase family.</text>
</comment>
<protein>
    <recommendedName>
        <fullName evidence="10">Peptidyl-prolyl cis-trans isomerase</fullName>
        <ecNumber evidence="10">5.2.1.8</ecNumber>
    </recommendedName>
</protein>
<dbReference type="Gene3D" id="3.10.50.40">
    <property type="match status" value="1"/>
</dbReference>
<keyword evidence="7 9" id="KW-0413">Isomerase</keyword>
<reference evidence="12" key="1">
    <citation type="submission" date="2021-11" db="EMBL/GenBank/DDBJ databases">
        <title>A Novel Adlercreutzia Species, isolated from a Allomyrina dichotoma larva feces.</title>
        <authorList>
            <person name="Suh M.K."/>
        </authorList>
    </citation>
    <scope>NUCLEOTIDE SEQUENCE</scope>
    <source>
        <strain evidence="12">JBNU-10</strain>
    </source>
</reference>
<evidence type="ECO:0000313" key="13">
    <source>
        <dbReference type="Proteomes" id="UP001430755"/>
    </source>
</evidence>
<accession>A0ABS9WI99</accession>
<evidence type="ECO:0000313" key="12">
    <source>
        <dbReference type="EMBL" id="MCI2242529.1"/>
    </source>
</evidence>
<evidence type="ECO:0000256" key="9">
    <source>
        <dbReference type="PROSITE-ProRule" id="PRU00277"/>
    </source>
</evidence>
<evidence type="ECO:0000256" key="1">
    <source>
        <dbReference type="ARBA" id="ARBA00000971"/>
    </source>
</evidence>
<keyword evidence="6" id="KW-0143">Chaperone</keyword>
<evidence type="ECO:0000256" key="4">
    <source>
        <dbReference type="ARBA" id="ARBA00022490"/>
    </source>
</evidence>
<organism evidence="12 13">
    <name type="scientific">Adlercreutzia faecimuris</name>
    <dbReference type="NCBI Taxonomy" id="2897341"/>
    <lineage>
        <taxon>Bacteria</taxon>
        <taxon>Bacillati</taxon>
        <taxon>Actinomycetota</taxon>
        <taxon>Coriobacteriia</taxon>
        <taxon>Eggerthellales</taxon>
        <taxon>Eggerthellaceae</taxon>
        <taxon>Adlercreutzia</taxon>
    </lineage>
</organism>
<evidence type="ECO:0000256" key="3">
    <source>
        <dbReference type="ARBA" id="ARBA00006577"/>
    </source>
</evidence>
<evidence type="ECO:0000259" key="11">
    <source>
        <dbReference type="PROSITE" id="PS50059"/>
    </source>
</evidence>
<keyword evidence="13" id="KW-1185">Reference proteome</keyword>
<gene>
    <name evidence="12" type="ORF">LPT13_09205</name>
</gene>
<evidence type="ECO:0000256" key="2">
    <source>
        <dbReference type="ARBA" id="ARBA00004496"/>
    </source>
</evidence>
<comment type="catalytic activity">
    <reaction evidence="1 9 10">
        <text>[protein]-peptidylproline (omega=180) = [protein]-peptidylproline (omega=0)</text>
        <dbReference type="Rhea" id="RHEA:16237"/>
        <dbReference type="Rhea" id="RHEA-COMP:10747"/>
        <dbReference type="Rhea" id="RHEA-COMP:10748"/>
        <dbReference type="ChEBI" id="CHEBI:83833"/>
        <dbReference type="ChEBI" id="CHEBI:83834"/>
        <dbReference type="EC" id="5.2.1.8"/>
    </reaction>
</comment>
<dbReference type="EC" id="5.2.1.8" evidence="10"/>
<comment type="subcellular location">
    <subcellularLocation>
        <location evidence="2">Cytoplasm</location>
    </subcellularLocation>
</comment>
<dbReference type="Pfam" id="PF00254">
    <property type="entry name" value="FKBP_C"/>
    <property type="match status" value="1"/>
</dbReference>
<dbReference type="SUPFAM" id="SSF54534">
    <property type="entry name" value="FKBP-like"/>
    <property type="match status" value="1"/>
</dbReference>
<dbReference type="EMBL" id="JAJMLW010000003">
    <property type="protein sequence ID" value="MCI2242529.1"/>
    <property type="molecule type" value="Genomic_DNA"/>
</dbReference>
<name>A0ABS9WI99_9ACTN</name>
<dbReference type="PANTHER" id="PTHR47861:SF3">
    <property type="entry name" value="FKBP-TYPE PEPTIDYL-PROLYL CIS-TRANS ISOMERASE SLYD"/>
    <property type="match status" value="1"/>
</dbReference>
<dbReference type="InterPro" id="IPR046357">
    <property type="entry name" value="PPIase_dom_sf"/>
</dbReference>
<proteinExistence type="inferred from homology"/>
<comment type="function">
    <text evidence="8">Also involved in hydrogenase metallocenter assembly, probably by participating in the nickel insertion step. This function in hydrogenase biosynthesis requires chaperone activity and the presence of the metal-binding domain, but not PPIase activity.</text>
</comment>
<dbReference type="InterPro" id="IPR001179">
    <property type="entry name" value="PPIase_FKBP_dom"/>
</dbReference>
<dbReference type="Proteomes" id="UP001430755">
    <property type="component" value="Unassembled WGS sequence"/>
</dbReference>
<evidence type="ECO:0000256" key="8">
    <source>
        <dbReference type="ARBA" id="ARBA00037071"/>
    </source>
</evidence>
<evidence type="ECO:0000256" key="6">
    <source>
        <dbReference type="ARBA" id="ARBA00023186"/>
    </source>
</evidence>
<dbReference type="GO" id="GO:0016853">
    <property type="term" value="F:isomerase activity"/>
    <property type="evidence" value="ECO:0007669"/>
    <property type="project" value="UniProtKB-KW"/>
</dbReference>
<comment type="caution">
    <text evidence="12">The sequence shown here is derived from an EMBL/GenBank/DDBJ whole genome shotgun (WGS) entry which is preliminary data.</text>
</comment>
<dbReference type="PROSITE" id="PS50059">
    <property type="entry name" value="FKBP_PPIASE"/>
    <property type="match status" value="1"/>
</dbReference>
<keyword evidence="4" id="KW-0963">Cytoplasm</keyword>
<dbReference type="PANTHER" id="PTHR47861">
    <property type="entry name" value="FKBP-TYPE PEPTIDYL-PROLYL CIS-TRANS ISOMERASE SLYD"/>
    <property type="match status" value="1"/>
</dbReference>
<feature type="domain" description="PPIase FKBP-type" evidence="11">
    <location>
        <begin position="5"/>
        <end position="97"/>
    </location>
</feature>
<dbReference type="RefSeq" id="WP_242165887.1">
    <property type="nucleotide sequence ID" value="NZ_JAJMLW010000003.1"/>
</dbReference>
<evidence type="ECO:0000256" key="7">
    <source>
        <dbReference type="ARBA" id="ARBA00023235"/>
    </source>
</evidence>
<keyword evidence="5 9" id="KW-0697">Rotamase</keyword>
<sequence>MIGKNQYVRVAYTGYLEDGTVFDSSEADGPMEFQTDCGQVIKGIDDAVMSMEVGQRATVRIPAEFAYGAYDPRNVQKRDLRYIPDADKLPVGETISFFGPVGQKVPAKVLKVEDGFAYLDFNHRLAGKDLVFDLEVLEVLPAKTRRTPISSYGPMGRTASTRPVREQPVFNNFLDNLGLTPADVMRAGERDLPPDGDA</sequence>